<reference evidence="6" key="1">
    <citation type="submission" date="2017-04" db="EMBL/GenBank/DDBJ databases">
        <authorList>
            <person name="Varghese N."/>
            <person name="Submissions S."/>
        </authorList>
    </citation>
    <scope>NUCLEOTIDE SEQUENCE [LARGE SCALE GENOMIC DNA]</scope>
    <source>
        <strain evidence="6">DSM 16512</strain>
    </source>
</reference>
<dbReference type="SUPFAM" id="SSF56784">
    <property type="entry name" value="HAD-like"/>
    <property type="match status" value="1"/>
</dbReference>
<evidence type="ECO:0000313" key="6">
    <source>
        <dbReference type="Proteomes" id="UP000192602"/>
    </source>
</evidence>
<dbReference type="NCBIfam" id="TIGR01549">
    <property type="entry name" value="HAD-SF-IA-v1"/>
    <property type="match status" value="1"/>
</dbReference>
<dbReference type="AlphaFoldDB" id="A0A1W1WS63"/>
<dbReference type="Pfam" id="PF13419">
    <property type="entry name" value="HAD_2"/>
    <property type="match status" value="1"/>
</dbReference>
<dbReference type="InterPro" id="IPR023214">
    <property type="entry name" value="HAD_sf"/>
</dbReference>
<evidence type="ECO:0000256" key="2">
    <source>
        <dbReference type="ARBA" id="ARBA00004818"/>
    </source>
</evidence>
<dbReference type="PANTHER" id="PTHR43434">
    <property type="entry name" value="PHOSPHOGLYCOLATE PHOSPHATASE"/>
    <property type="match status" value="1"/>
</dbReference>
<dbReference type="Gene3D" id="3.40.50.1000">
    <property type="entry name" value="HAD superfamily/HAD-like"/>
    <property type="match status" value="1"/>
</dbReference>
<accession>A0A1W1WS63</accession>
<protein>
    <recommendedName>
        <fullName evidence="4">phosphoglycolate phosphatase</fullName>
        <ecNumber evidence="4">3.1.3.18</ecNumber>
    </recommendedName>
</protein>
<dbReference type="CDD" id="cd16417">
    <property type="entry name" value="HAD_PGPase"/>
    <property type="match status" value="1"/>
</dbReference>
<evidence type="ECO:0000256" key="4">
    <source>
        <dbReference type="ARBA" id="ARBA00013078"/>
    </source>
</evidence>
<name>A0A1W1WS63_9BACT</name>
<dbReference type="SFLD" id="SFLDG01129">
    <property type="entry name" value="C1.5:_HAD__Beta-PGM__Phosphata"/>
    <property type="match status" value="1"/>
</dbReference>
<dbReference type="PANTHER" id="PTHR43434:SF1">
    <property type="entry name" value="PHOSPHOGLYCOLATE PHOSPHATASE"/>
    <property type="match status" value="1"/>
</dbReference>
<sequence>MKKAIFFDLDGTLIDSAPDLADALNHTLETLNLPTYPLDTIRTWIGGGASMLVKRGLCGSKEVEDIDEELFQKALKIFMEYYSKNLTNKTSLYPYAKEILETLNKNYDLALITNKPFAFIEPLLNHFELHHFSLVLGGDSLPQKKPSAMPLVFALEKFGIKSNEALMVGDSASDYFAAKEAKVPVVLVKYGYDQEIDAFNVPKIASLKDLLELV</sequence>
<dbReference type="Gene3D" id="1.10.150.240">
    <property type="entry name" value="Putative phosphatase, domain 2"/>
    <property type="match status" value="1"/>
</dbReference>
<dbReference type="GO" id="GO:0005829">
    <property type="term" value="C:cytosol"/>
    <property type="evidence" value="ECO:0007669"/>
    <property type="project" value="TreeGrafter"/>
</dbReference>
<dbReference type="STRING" id="1069081.SAMN05660197_0662"/>
<dbReference type="RefSeq" id="WP_084275138.1">
    <property type="nucleotide sequence ID" value="NZ_AP026671.1"/>
</dbReference>
<dbReference type="GO" id="GO:0008967">
    <property type="term" value="F:phosphoglycolate phosphatase activity"/>
    <property type="evidence" value="ECO:0007669"/>
    <property type="project" value="UniProtKB-EC"/>
</dbReference>
<dbReference type="InterPro" id="IPR023198">
    <property type="entry name" value="PGP-like_dom2"/>
</dbReference>
<comment type="pathway">
    <text evidence="2">Organic acid metabolism; glycolate biosynthesis; glycolate from 2-phosphoglycolate: step 1/1.</text>
</comment>
<dbReference type="EMBL" id="FWWZ01000001">
    <property type="protein sequence ID" value="SMC08880.1"/>
    <property type="molecule type" value="Genomic_DNA"/>
</dbReference>
<dbReference type="NCBIfam" id="NF009695">
    <property type="entry name" value="PRK13222.1-2"/>
    <property type="match status" value="1"/>
</dbReference>
<dbReference type="InterPro" id="IPR050155">
    <property type="entry name" value="HAD-like_hydrolase_sf"/>
</dbReference>
<evidence type="ECO:0000256" key="3">
    <source>
        <dbReference type="ARBA" id="ARBA00006171"/>
    </source>
</evidence>
<evidence type="ECO:0000256" key="1">
    <source>
        <dbReference type="ARBA" id="ARBA00000830"/>
    </source>
</evidence>
<dbReference type="EC" id="3.1.3.18" evidence="4"/>
<dbReference type="InterPro" id="IPR041492">
    <property type="entry name" value="HAD_2"/>
</dbReference>
<keyword evidence="6" id="KW-1185">Reference proteome</keyword>
<dbReference type="Proteomes" id="UP000192602">
    <property type="component" value="Unassembled WGS sequence"/>
</dbReference>
<gene>
    <name evidence="5" type="ORF">SAMN05660197_0662</name>
</gene>
<dbReference type="InterPro" id="IPR006439">
    <property type="entry name" value="HAD-SF_hydro_IA"/>
</dbReference>
<dbReference type="GO" id="GO:0006281">
    <property type="term" value="P:DNA repair"/>
    <property type="evidence" value="ECO:0007669"/>
    <property type="project" value="TreeGrafter"/>
</dbReference>
<organism evidence="5 6">
    <name type="scientific">Nitratiruptor tergarcus DSM 16512</name>
    <dbReference type="NCBI Taxonomy" id="1069081"/>
    <lineage>
        <taxon>Bacteria</taxon>
        <taxon>Pseudomonadati</taxon>
        <taxon>Campylobacterota</taxon>
        <taxon>Epsilonproteobacteria</taxon>
        <taxon>Nautiliales</taxon>
        <taxon>Nitratiruptoraceae</taxon>
        <taxon>Nitratiruptor</taxon>
    </lineage>
</organism>
<comment type="catalytic activity">
    <reaction evidence="1">
        <text>2-phosphoglycolate + H2O = glycolate + phosphate</text>
        <dbReference type="Rhea" id="RHEA:14369"/>
        <dbReference type="ChEBI" id="CHEBI:15377"/>
        <dbReference type="ChEBI" id="CHEBI:29805"/>
        <dbReference type="ChEBI" id="CHEBI:43474"/>
        <dbReference type="ChEBI" id="CHEBI:58033"/>
        <dbReference type="EC" id="3.1.3.18"/>
    </reaction>
</comment>
<proteinExistence type="inferred from homology"/>
<dbReference type="SFLD" id="SFLDS00003">
    <property type="entry name" value="Haloacid_Dehalogenase"/>
    <property type="match status" value="1"/>
</dbReference>
<evidence type="ECO:0000313" key="5">
    <source>
        <dbReference type="EMBL" id="SMC08880.1"/>
    </source>
</evidence>
<dbReference type="SFLD" id="SFLDG01135">
    <property type="entry name" value="C1.5.6:_HAD__Beta-PGM__Phospha"/>
    <property type="match status" value="1"/>
</dbReference>
<comment type="similarity">
    <text evidence="3">Belongs to the HAD-like hydrolase superfamily. CbbY/CbbZ/Gph/YieH family.</text>
</comment>
<dbReference type="InterPro" id="IPR036412">
    <property type="entry name" value="HAD-like_sf"/>
</dbReference>
<dbReference type="OrthoDB" id="9792518at2"/>